<evidence type="ECO:0000313" key="1">
    <source>
        <dbReference type="Proteomes" id="UP000887576"/>
    </source>
</evidence>
<proteinExistence type="predicted"/>
<dbReference type="WBParaSite" id="JU765_v2.g18029.t1">
    <property type="protein sequence ID" value="JU765_v2.g18029.t1"/>
    <property type="gene ID" value="JU765_v2.g18029"/>
</dbReference>
<evidence type="ECO:0000313" key="2">
    <source>
        <dbReference type="WBParaSite" id="JU765_v2.g18029.t1"/>
    </source>
</evidence>
<reference evidence="2" key="1">
    <citation type="submission" date="2022-11" db="UniProtKB">
        <authorList>
            <consortium name="WormBaseParasite"/>
        </authorList>
    </citation>
    <scope>IDENTIFICATION</scope>
</reference>
<sequence length="89" mass="10320">MVNITFSFFANLVDHPIKEIVTWYQILHFTTIFIVVSLFGFAFLCGCMFVGLSSCSAYSPFQQFKISRLRQQREVMPYFRAIHPNTATV</sequence>
<dbReference type="Proteomes" id="UP000887576">
    <property type="component" value="Unplaced"/>
</dbReference>
<accession>A0AC34QNZ4</accession>
<organism evidence="1 2">
    <name type="scientific">Panagrolaimus sp. JU765</name>
    <dbReference type="NCBI Taxonomy" id="591449"/>
    <lineage>
        <taxon>Eukaryota</taxon>
        <taxon>Metazoa</taxon>
        <taxon>Ecdysozoa</taxon>
        <taxon>Nematoda</taxon>
        <taxon>Chromadorea</taxon>
        <taxon>Rhabditida</taxon>
        <taxon>Tylenchina</taxon>
        <taxon>Panagrolaimomorpha</taxon>
        <taxon>Panagrolaimoidea</taxon>
        <taxon>Panagrolaimidae</taxon>
        <taxon>Panagrolaimus</taxon>
    </lineage>
</organism>
<protein>
    <submittedName>
        <fullName evidence="2">Uncharacterized protein</fullName>
    </submittedName>
</protein>
<name>A0AC34QNZ4_9BILA</name>